<comment type="similarity">
    <text evidence="2 8">Belongs to the glycosyl hydrolase 31 family.</text>
</comment>
<comment type="catalytic activity">
    <reaction evidence="1">
        <text>Hydrolysis of terminal, non-reducing (1-&gt;4)-linked alpha-D-glucose residues with release of alpha-D-glucose.</text>
        <dbReference type="EC" id="3.2.1.20"/>
    </reaction>
</comment>
<evidence type="ECO:0000256" key="9">
    <source>
        <dbReference type="SAM" id="SignalP"/>
    </source>
</evidence>
<feature type="domain" description="Glycoside hydrolase family 31 TIM barrel" evidence="10">
    <location>
        <begin position="334"/>
        <end position="766"/>
    </location>
</feature>
<name>A0A8H8BSE9_9HELO</name>
<dbReference type="InterPro" id="IPR011013">
    <property type="entry name" value="Gal_mutarotase_sf_dom"/>
</dbReference>
<reference evidence="12" key="1">
    <citation type="submission" date="2021-02" db="EMBL/GenBank/DDBJ databases">
        <title>Genome sequence Cadophora malorum strain M34.</title>
        <authorList>
            <person name="Stefanovic E."/>
            <person name="Vu D."/>
            <person name="Scully C."/>
            <person name="Dijksterhuis J."/>
            <person name="Roader J."/>
            <person name="Houbraken J."/>
        </authorList>
    </citation>
    <scope>NUCLEOTIDE SEQUENCE</scope>
    <source>
        <strain evidence="12">M34</strain>
    </source>
</reference>
<dbReference type="InterPro" id="IPR030459">
    <property type="entry name" value="Glyco_hydro_31_CS"/>
</dbReference>
<dbReference type="InterPro" id="IPR013780">
    <property type="entry name" value="Glyco_hydro_b"/>
</dbReference>
<dbReference type="GO" id="GO:0005975">
    <property type="term" value="P:carbohydrate metabolic process"/>
    <property type="evidence" value="ECO:0007669"/>
    <property type="project" value="InterPro"/>
</dbReference>
<dbReference type="EC" id="3.2.1.20" evidence="3"/>
<dbReference type="FunFam" id="2.60.40.1180:FF:000001">
    <property type="entry name" value="Maltase-glucoamylase, intestinal"/>
    <property type="match status" value="1"/>
</dbReference>
<keyword evidence="13" id="KW-1185">Reference proteome</keyword>
<dbReference type="Pfam" id="PF01055">
    <property type="entry name" value="Glyco_hydro_31_2nd"/>
    <property type="match status" value="1"/>
</dbReference>
<dbReference type="SUPFAM" id="SSF51445">
    <property type="entry name" value="(Trans)glycosidases"/>
    <property type="match status" value="1"/>
</dbReference>
<dbReference type="CDD" id="cd06602">
    <property type="entry name" value="GH31_MGAM_SI_GAA"/>
    <property type="match status" value="1"/>
</dbReference>
<keyword evidence="5 8" id="KW-0378">Hydrolase</keyword>
<evidence type="ECO:0000256" key="7">
    <source>
        <dbReference type="ARBA" id="ARBA00023295"/>
    </source>
</evidence>
<evidence type="ECO:0000256" key="2">
    <source>
        <dbReference type="ARBA" id="ARBA00007806"/>
    </source>
</evidence>
<dbReference type="InterPro" id="IPR017853">
    <property type="entry name" value="GH"/>
</dbReference>
<dbReference type="SUPFAM" id="SSF51011">
    <property type="entry name" value="Glycosyl hydrolase domain"/>
    <property type="match status" value="1"/>
</dbReference>
<dbReference type="InterPro" id="IPR000322">
    <property type="entry name" value="Glyco_hydro_31_TIM"/>
</dbReference>
<protein>
    <recommendedName>
        <fullName evidence="3">alpha-glucosidase</fullName>
        <ecNumber evidence="3">3.2.1.20</ecNumber>
    </recommendedName>
</protein>
<keyword evidence="7 8" id="KW-0326">Glycosidase</keyword>
<gene>
    <name evidence="12" type="ORF">IFR04_004789</name>
</gene>
<dbReference type="GO" id="GO:0030246">
    <property type="term" value="F:carbohydrate binding"/>
    <property type="evidence" value="ECO:0007669"/>
    <property type="project" value="InterPro"/>
</dbReference>
<dbReference type="Proteomes" id="UP000664132">
    <property type="component" value="Unassembled WGS sequence"/>
</dbReference>
<evidence type="ECO:0000259" key="11">
    <source>
        <dbReference type="Pfam" id="PF21365"/>
    </source>
</evidence>
<dbReference type="FunFam" id="3.20.20.80:FF:000138">
    <property type="entry name" value="Putative alpha-glucosidase AgdA"/>
    <property type="match status" value="1"/>
</dbReference>
<evidence type="ECO:0000256" key="1">
    <source>
        <dbReference type="ARBA" id="ARBA00001657"/>
    </source>
</evidence>
<dbReference type="EMBL" id="JAFJYH010000055">
    <property type="protein sequence ID" value="KAG4422048.1"/>
    <property type="molecule type" value="Genomic_DNA"/>
</dbReference>
<dbReference type="AlphaFoldDB" id="A0A8H8BSE9"/>
<dbReference type="FunFam" id="2.60.40.1760:FF:000005">
    <property type="entry name" value="Putative alpha-glucosidase AgdA"/>
    <property type="match status" value="1"/>
</dbReference>
<evidence type="ECO:0000256" key="8">
    <source>
        <dbReference type="RuleBase" id="RU361185"/>
    </source>
</evidence>
<organism evidence="12 13">
    <name type="scientific">Cadophora malorum</name>
    <dbReference type="NCBI Taxonomy" id="108018"/>
    <lineage>
        <taxon>Eukaryota</taxon>
        <taxon>Fungi</taxon>
        <taxon>Dikarya</taxon>
        <taxon>Ascomycota</taxon>
        <taxon>Pezizomycotina</taxon>
        <taxon>Leotiomycetes</taxon>
        <taxon>Helotiales</taxon>
        <taxon>Ploettnerulaceae</taxon>
        <taxon>Cadophora</taxon>
    </lineage>
</organism>
<dbReference type="PANTHER" id="PTHR22762:SF133">
    <property type="entry name" value="P-TYPE DOMAIN-CONTAINING PROTEIN"/>
    <property type="match status" value="1"/>
</dbReference>
<dbReference type="PANTHER" id="PTHR22762">
    <property type="entry name" value="ALPHA-GLUCOSIDASE"/>
    <property type="match status" value="1"/>
</dbReference>
<keyword evidence="4 9" id="KW-0732">Signal</keyword>
<dbReference type="Pfam" id="PF21365">
    <property type="entry name" value="Glyco_hydro_31_3rd"/>
    <property type="match status" value="1"/>
</dbReference>
<dbReference type="PROSITE" id="PS00129">
    <property type="entry name" value="GLYCOSYL_HYDROL_F31_1"/>
    <property type="match status" value="1"/>
</dbReference>
<dbReference type="SUPFAM" id="SSF74650">
    <property type="entry name" value="Galactose mutarotase-like"/>
    <property type="match status" value="1"/>
</dbReference>
<evidence type="ECO:0000313" key="12">
    <source>
        <dbReference type="EMBL" id="KAG4422048.1"/>
    </source>
</evidence>
<evidence type="ECO:0000256" key="5">
    <source>
        <dbReference type="ARBA" id="ARBA00022801"/>
    </source>
</evidence>
<dbReference type="GO" id="GO:0004558">
    <property type="term" value="F:alpha-1,4-glucosidase activity"/>
    <property type="evidence" value="ECO:0007669"/>
    <property type="project" value="UniProtKB-EC"/>
</dbReference>
<dbReference type="Gene3D" id="2.60.40.1180">
    <property type="entry name" value="Golgi alpha-mannosidase II"/>
    <property type="match status" value="2"/>
</dbReference>
<accession>A0A8H8BSE9</accession>
<keyword evidence="6" id="KW-0325">Glycoprotein</keyword>
<dbReference type="OrthoDB" id="5839090at2759"/>
<evidence type="ECO:0000259" key="10">
    <source>
        <dbReference type="Pfam" id="PF01055"/>
    </source>
</evidence>
<dbReference type="CDD" id="cd14752">
    <property type="entry name" value="GH31_N"/>
    <property type="match status" value="1"/>
</dbReference>
<dbReference type="InterPro" id="IPR048395">
    <property type="entry name" value="Glyco_hydro_31_C"/>
</dbReference>
<evidence type="ECO:0000256" key="3">
    <source>
        <dbReference type="ARBA" id="ARBA00012741"/>
    </source>
</evidence>
<dbReference type="Gene3D" id="2.60.40.1760">
    <property type="entry name" value="glycosyl hydrolase (family 31)"/>
    <property type="match status" value="1"/>
</dbReference>
<sequence length="997" mass="109119">MGGRFLLAVGAFCASLATVYGQNSTSAVSPNATTSFRSIFTVPADSDASVPLIPNIYDSEAVNPQDVCPGYTASKVIRTPYGLTALLSLAGDACNVYGTDVDALNLTVEYQSGDRLHVEITPTYIDSSNSSWFILPEVLVEKPTIDADANLTIADNDLNFIWSNDPTFSFTVIRQSTGDVLFSTTGTKLVFENQFIEFASSLPENYNLYGLGEVIHGLRMGNNFTRTFWAADVGDPIDYNIYGDHSFYLDTRYYEVDETTGNLTYAANATNATADYISYSHGVYMRNSHGQEVLMRPSNITWRTLGGSIDLYFYAGPTQDKVTKAYQQSAIGLPAMQQYFTFGYHQCRWGYANWTQLQEVVDTFKAFSIPLENIWTDIDYMNQYRDFDNDQNTFSYSEGAQFLSKLHENGQHYIPIVDSAIYVPNPQNASDAYPTFDRGNETNSFMLNPDGSLYIGSVWPGYTVFPDWIGAVLNGTGAFDWWTQEMSLWHQNISFDGIWIDMSEVSSFCVGSCGSNNLTLNPVHPPFSLPGEPGNIIYSYPEGFNNTNATEFSSASAASASQALAASATALPAPTTSTTYLRTTPTPGSRSIEYPPYVINNVQGALDVHAVSPNATHHGGTQEYDYHNLFGTQILNATYHALLNVFPTKRPFIIGRSTFAGSGKWAGHWGGDNASLWAYMYFSISQALSFSLFGIPMFGVDTCGFNGNSDEELCNRWMQLSAFFPFYRNHNTLSANSQEPYVWASVAEASRVAMKIRYTLLPYIYTTFYLSHTTGSTVMRALAWEFPNDPSLAAADQQFLLGGSLMITPVLAQGATSVDGVFPGVGKGEVWYDWYNQSAISASPGQNVTIDAPLGHIPVYVRGGSVLPIQEAGMTTRECRSNPWGIIAATSLEGTASGVLYLDDGESVVQNSTLWVEFSLTQSSLYASARGTYKDTNPLANVTILGVGSSPSNVTLNGASLSSGWTYNETSQVLAVTALTNSTAGGAWAKDWVLKWT</sequence>
<comment type="caution">
    <text evidence="12">The sequence shown here is derived from an EMBL/GenBank/DDBJ whole genome shotgun (WGS) entry which is preliminary data.</text>
</comment>
<proteinExistence type="inferred from homology"/>
<evidence type="ECO:0000256" key="6">
    <source>
        <dbReference type="ARBA" id="ARBA00023180"/>
    </source>
</evidence>
<dbReference type="PROSITE" id="PS00707">
    <property type="entry name" value="GLYCOSYL_HYDROL_F31_2"/>
    <property type="match status" value="1"/>
</dbReference>
<feature type="signal peptide" evidence="9">
    <location>
        <begin position="1"/>
        <end position="21"/>
    </location>
</feature>
<feature type="chain" id="PRO_5034381771" description="alpha-glucosidase" evidence="9">
    <location>
        <begin position="22"/>
        <end position="997"/>
    </location>
</feature>
<feature type="domain" description="Glycosyl hydrolase family 31 C-terminal" evidence="11">
    <location>
        <begin position="775"/>
        <end position="867"/>
    </location>
</feature>
<dbReference type="InterPro" id="IPR030458">
    <property type="entry name" value="Glyco_hydro_31_AS"/>
</dbReference>
<evidence type="ECO:0000313" key="13">
    <source>
        <dbReference type="Proteomes" id="UP000664132"/>
    </source>
</evidence>
<dbReference type="Gene3D" id="3.20.20.80">
    <property type="entry name" value="Glycosidases"/>
    <property type="match status" value="2"/>
</dbReference>
<evidence type="ECO:0000256" key="4">
    <source>
        <dbReference type="ARBA" id="ARBA00022729"/>
    </source>
</evidence>